<accession>A0A0P1GD01</accession>
<dbReference type="EMBL" id="CYSE01000004">
    <property type="protein sequence ID" value="CUH79245.1"/>
    <property type="molecule type" value="Genomic_DNA"/>
</dbReference>
<proteinExistence type="predicted"/>
<protein>
    <submittedName>
        <fullName evidence="2">Uncharacterized protein</fullName>
    </submittedName>
</protein>
<dbReference type="AlphaFoldDB" id="A0A0P1GD01"/>
<gene>
    <name evidence="2" type="ORF">TRN7648_02371</name>
</gene>
<sequence length="59" mass="6541">MSPQNQLRSNGGRSERIRGKTMKQAPPQTKLIGNFGPRQTHPGDYHALHRFVAASLLST</sequence>
<organism evidence="2 3">
    <name type="scientific">Tropicibacter naphthalenivorans</name>
    <dbReference type="NCBI Taxonomy" id="441103"/>
    <lineage>
        <taxon>Bacteria</taxon>
        <taxon>Pseudomonadati</taxon>
        <taxon>Pseudomonadota</taxon>
        <taxon>Alphaproteobacteria</taxon>
        <taxon>Rhodobacterales</taxon>
        <taxon>Roseobacteraceae</taxon>
        <taxon>Tropicibacter</taxon>
    </lineage>
</organism>
<reference evidence="2 3" key="1">
    <citation type="submission" date="2015-09" db="EMBL/GenBank/DDBJ databases">
        <authorList>
            <consortium name="Swine Surveillance"/>
        </authorList>
    </citation>
    <scope>NUCLEOTIDE SEQUENCE [LARGE SCALE GENOMIC DNA]</scope>
    <source>
        <strain evidence="2 3">CECT 7648</strain>
    </source>
</reference>
<feature type="compositionally biased region" description="Polar residues" evidence="1">
    <location>
        <begin position="1"/>
        <end position="12"/>
    </location>
</feature>
<dbReference type="Proteomes" id="UP000054935">
    <property type="component" value="Unassembled WGS sequence"/>
</dbReference>
<evidence type="ECO:0000256" key="1">
    <source>
        <dbReference type="SAM" id="MobiDB-lite"/>
    </source>
</evidence>
<evidence type="ECO:0000313" key="3">
    <source>
        <dbReference type="Proteomes" id="UP000054935"/>
    </source>
</evidence>
<name>A0A0P1GD01_9RHOB</name>
<feature type="region of interest" description="Disordered" evidence="1">
    <location>
        <begin position="1"/>
        <end position="41"/>
    </location>
</feature>
<keyword evidence="3" id="KW-1185">Reference proteome</keyword>
<evidence type="ECO:0000313" key="2">
    <source>
        <dbReference type="EMBL" id="CUH79245.1"/>
    </source>
</evidence>